<dbReference type="OrthoDB" id="2005078at2759"/>
<dbReference type="Proteomes" id="UP000886520">
    <property type="component" value="Chromosome 2"/>
</dbReference>
<evidence type="ECO:0000313" key="2">
    <source>
        <dbReference type="Proteomes" id="UP000886520"/>
    </source>
</evidence>
<sequence length="444" mass="48795">MGRPRDFIPCFIENLTNTHRTLSALPVRLILFILAQNGVFRLVGGDLMVDGYNIEKGTLTPEAADLKAVAKLSQGQDQQAWWMLANADWHDSALLRYFKAGPLGAEEMDKLASSSGNSVDQSWVASRIKNVTWPIDLTDLLQRLAISHHWMSESVKGTGKIKASMWTIFFRCTIASAIARTDSSCNEGYMVPLILTHAASAHVEASNLLPVGEPVSPQPADVNEDKEERFAYHTVWLPLNPTLLVNALPSSLLESAKISQQRIPAAATTIDADSYLSIAINIHDNLPLCPPAAILSYRSLLDASYGLTPGFSCILFRPPSTQIAGFLADFTLLINLNLPPNNVTATNADDSLLHTAERLLHALNMTSGYWERKPIKDCSKEAVLKHSVADVAPENIVLCYEGICVEGDLSTVNCTAYVENEQGRRFVYIQHLGFLRLIVRLSNA</sequence>
<proteinExistence type="predicted"/>
<accession>A0A9D4ZRH1</accession>
<organism evidence="1 2">
    <name type="scientific">Adiantum capillus-veneris</name>
    <name type="common">Maidenhair fern</name>
    <dbReference type="NCBI Taxonomy" id="13818"/>
    <lineage>
        <taxon>Eukaryota</taxon>
        <taxon>Viridiplantae</taxon>
        <taxon>Streptophyta</taxon>
        <taxon>Embryophyta</taxon>
        <taxon>Tracheophyta</taxon>
        <taxon>Polypodiopsida</taxon>
        <taxon>Polypodiidae</taxon>
        <taxon>Polypodiales</taxon>
        <taxon>Pteridineae</taxon>
        <taxon>Pteridaceae</taxon>
        <taxon>Vittarioideae</taxon>
        <taxon>Adiantum</taxon>
    </lineage>
</organism>
<dbReference type="EMBL" id="JABFUD020000003">
    <property type="protein sequence ID" value="KAI5082525.1"/>
    <property type="molecule type" value="Genomic_DNA"/>
</dbReference>
<evidence type="ECO:0000313" key="1">
    <source>
        <dbReference type="EMBL" id="KAI5082525.1"/>
    </source>
</evidence>
<keyword evidence="2" id="KW-1185">Reference proteome</keyword>
<reference evidence="1" key="1">
    <citation type="submission" date="2021-01" db="EMBL/GenBank/DDBJ databases">
        <title>Adiantum capillus-veneris genome.</title>
        <authorList>
            <person name="Fang Y."/>
            <person name="Liao Q."/>
        </authorList>
    </citation>
    <scope>NUCLEOTIDE SEQUENCE</scope>
    <source>
        <strain evidence="1">H3</strain>
        <tissue evidence="1">Leaf</tissue>
    </source>
</reference>
<name>A0A9D4ZRH1_ADICA</name>
<dbReference type="AlphaFoldDB" id="A0A9D4ZRH1"/>
<gene>
    <name evidence="1" type="ORF">GOP47_0002268</name>
</gene>
<comment type="caution">
    <text evidence="1">The sequence shown here is derived from an EMBL/GenBank/DDBJ whole genome shotgun (WGS) entry which is preliminary data.</text>
</comment>
<protein>
    <submittedName>
        <fullName evidence="1">Uncharacterized protein</fullName>
    </submittedName>
</protein>